<keyword evidence="1 7" id="KW-0489">Methyltransferase</keyword>
<keyword evidence="2" id="KW-1090">Inhibition of host innate immune response by virus</keyword>
<dbReference type="PANTHER" id="PTHR10629:SF52">
    <property type="entry name" value="DNA (CYTOSINE-5)-METHYLTRANSFERASE 1"/>
    <property type="match status" value="1"/>
</dbReference>
<dbReference type="GeneID" id="23679950"/>
<dbReference type="Gene3D" id="3.40.50.150">
    <property type="entry name" value="Vaccinia Virus protein VP39"/>
    <property type="match status" value="1"/>
</dbReference>
<keyword evidence="3 7" id="KW-0808">Transferase</keyword>
<dbReference type="REBASE" id="292240">
    <property type="entry name" value="M.MphHadesORF69P"/>
</dbReference>
<evidence type="ECO:0000256" key="4">
    <source>
        <dbReference type="ARBA" id="ARBA00022691"/>
    </source>
</evidence>
<proteinExistence type="inferred from homology"/>
<dbReference type="GO" id="GO:0003886">
    <property type="term" value="F:DNA (cytosine-5-)-methyltransferase activity"/>
    <property type="evidence" value="ECO:0007669"/>
    <property type="project" value="UniProtKB-EC"/>
</dbReference>
<dbReference type="Pfam" id="PF00145">
    <property type="entry name" value="DNA_methylase"/>
    <property type="match status" value="1"/>
</dbReference>
<comment type="similarity">
    <text evidence="7 8">Belongs to the class I-like SAM-binding methyltransferase superfamily. C5-methyltransferase family.</text>
</comment>
<dbReference type="GO" id="GO:0044027">
    <property type="term" value="P:negative regulation of gene expression via chromosomal CpG island methylation"/>
    <property type="evidence" value="ECO:0007669"/>
    <property type="project" value="TreeGrafter"/>
</dbReference>
<dbReference type="OrthoDB" id="8328at10239"/>
<name>A0A076YKB1_9CAUD</name>
<gene>
    <name evidence="10" type="primary">69</name>
    <name evidence="10" type="ORF">PBI_HADES_69</name>
</gene>
<evidence type="ECO:0000256" key="3">
    <source>
        <dbReference type="ARBA" id="ARBA00022679"/>
    </source>
</evidence>
<keyword evidence="11" id="KW-1185">Reference proteome</keyword>
<evidence type="ECO:0000256" key="7">
    <source>
        <dbReference type="PROSITE-ProRule" id="PRU01016"/>
    </source>
</evidence>
<feature type="active site" evidence="7">
    <location>
        <position position="75"/>
    </location>
</feature>
<keyword evidence="4 7" id="KW-0949">S-adenosyl-L-methionine</keyword>
<dbReference type="EMBL" id="KM101122">
    <property type="protein sequence ID" value="AIK69176.1"/>
    <property type="molecule type" value="Genomic_DNA"/>
</dbReference>
<dbReference type="PROSITE" id="PS00095">
    <property type="entry name" value="C5_MTASE_2"/>
    <property type="match status" value="1"/>
</dbReference>
<evidence type="ECO:0000256" key="2">
    <source>
        <dbReference type="ARBA" id="ARBA00022632"/>
    </source>
</evidence>
<dbReference type="GO" id="GO:0032259">
    <property type="term" value="P:methylation"/>
    <property type="evidence" value="ECO:0007669"/>
    <property type="project" value="UniProtKB-KW"/>
</dbReference>
<dbReference type="KEGG" id="vg:23679950"/>
<evidence type="ECO:0000256" key="8">
    <source>
        <dbReference type="RuleBase" id="RU000416"/>
    </source>
</evidence>
<accession>A0A076YKB1</accession>
<dbReference type="InterPro" id="IPR018117">
    <property type="entry name" value="C5_DNA_meth_AS"/>
</dbReference>
<dbReference type="PROSITE" id="PS51679">
    <property type="entry name" value="SAM_MT_C5"/>
    <property type="match status" value="1"/>
</dbReference>
<evidence type="ECO:0000256" key="9">
    <source>
        <dbReference type="RuleBase" id="RU000417"/>
    </source>
</evidence>
<dbReference type="GO" id="GO:0003677">
    <property type="term" value="F:DNA binding"/>
    <property type="evidence" value="ECO:0007669"/>
    <property type="project" value="TreeGrafter"/>
</dbReference>
<dbReference type="InterPro" id="IPR001525">
    <property type="entry name" value="C5_MeTfrase"/>
</dbReference>
<evidence type="ECO:0000256" key="6">
    <source>
        <dbReference type="ARBA" id="ARBA00033479"/>
    </source>
</evidence>
<dbReference type="GO" id="GO:0052170">
    <property type="term" value="P:symbiont-mediated suppression of host innate immune response"/>
    <property type="evidence" value="ECO:0007669"/>
    <property type="project" value="UniProtKB-KW"/>
</dbReference>
<evidence type="ECO:0000313" key="10">
    <source>
        <dbReference type="EMBL" id="AIK69176.1"/>
    </source>
</evidence>
<reference evidence="10 11" key="1">
    <citation type="submission" date="2014-07" db="EMBL/GenBank/DDBJ databases">
        <authorList>
            <person name="Trisler C."/>
            <person name="Antis N."/>
            <person name="Arceneaux J."/>
            <person name="Baudin R."/>
            <person name="Beutner R."/>
            <person name="Borque M."/>
            <person name="Crawford L."/>
            <person name="Fontenot A."/>
            <person name="Gillikin B."/>
            <person name="Hayes M."/>
            <person name="Jackson S."/>
            <person name="Johnston R."/>
            <person name="Kurz M."/>
            <person name="Mouawad M."/>
            <person name="Reed A."/>
            <person name="Rizzo E."/>
            <person name="Schilling C."/>
            <person name="Streeter Z."/>
            <person name="Vu J."/>
            <person name="Wilson T."/>
            <person name="Harmson J."/>
            <person name="Bhuiyan S."/>
            <person name="Scott A."/>
            <person name="Miller B."/>
            <person name="Jones J.D."/>
            <person name="Gissendanner C.R."/>
            <person name="Wiedemeier A.M."/>
            <person name="Findley A.M."/>
            <person name="Buck G.A."/>
            <person name="Campbell R."/>
            <person name="Carvalho M.R."/>
            <person name="Duckworth R.A."/>
            <person name="Dunn T."/>
            <person name="Halpern C."/>
            <person name="Johnson A."/>
            <person name="Kiflezghi M.G."/>
            <person name="Lee V."/>
            <person name="Loviza R.A."/>
            <person name="Serrano M.G."/>
            <person name="Shah Z.V."/>
            <person name="Sharma K."/>
            <person name="Voegtly L.J."/>
            <person name="Walstead R."/>
            <person name="Wang Y.P."/>
            <person name="Bradley K.W."/>
            <person name="Barker L.P."/>
            <person name="Asai D.J."/>
            <person name="Bowman C.A."/>
            <person name="Russell D.A."/>
            <person name="Pope W.H."/>
            <person name="Jacobs-Sera D."/>
            <person name="Hendrix R.W."/>
            <person name="Hatfull G.F."/>
        </authorList>
    </citation>
    <scope>NUCLEOTIDE SEQUENCE [LARGE SCALE GENOMIC DNA]</scope>
</reference>
<protein>
    <recommendedName>
        <fullName evidence="9">Cytosine-specific methyltransferase</fullName>
        <ecNumber evidence="9">2.1.1.37</ecNumber>
    </recommendedName>
</protein>
<evidence type="ECO:0000313" key="11">
    <source>
        <dbReference type="Proteomes" id="UP000202249"/>
    </source>
</evidence>
<dbReference type="PANTHER" id="PTHR10629">
    <property type="entry name" value="CYTOSINE-SPECIFIC METHYLTRANSFERASE"/>
    <property type="match status" value="1"/>
</dbReference>
<evidence type="ECO:0000256" key="1">
    <source>
        <dbReference type="ARBA" id="ARBA00022603"/>
    </source>
</evidence>
<dbReference type="InterPro" id="IPR031303">
    <property type="entry name" value="C5_meth_CS"/>
</dbReference>
<sequence>MNVLSLFSGIGGLELGLERAGMTVVGQVEINPYCRQILAKHWPHVPRHDDVRTTVEWWESEERPRVDLICGGFPCQPFSVAGQQQGINDERWMWPDMARVIRHVGPRYVVLENVAALIRDSVAFGWVLGDLHQLGFDAEWSIVTACSVGAPHRRRRVYVVAHARGEGLQGIHKTRKGIHLQPVATHLRGQWSAEPDVARVAYGIPRGMVRDPIQAFGNAVVPQVAEHIGRMILEATA</sequence>
<dbReference type="Proteomes" id="UP000202249">
    <property type="component" value="Segment"/>
</dbReference>
<dbReference type="InterPro" id="IPR029063">
    <property type="entry name" value="SAM-dependent_MTases_sf"/>
</dbReference>
<dbReference type="GO" id="GO:0099018">
    <property type="term" value="P:symbiont-mediated evasion of host restriction-modification system"/>
    <property type="evidence" value="ECO:0007669"/>
    <property type="project" value="UniProtKB-KW"/>
</dbReference>
<dbReference type="RefSeq" id="YP_009125248.1">
    <property type="nucleotide sequence ID" value="NC_026595.1"/>
</dbReference>
<dbReference type="SUPFAM" id="SSF53335">
    <property type="entry name" value="S-adenosyl-L-methionine-dependent methyltransferases"/>
    <property type="match status" value="1"/>
</dbReference>
<dbReference type="PRINTS" id="PR00105">
    <property type="entry name" value="C5METTRFRASE"/>
</dbReference>
<dbReference type="EC" id="2.1.1.37" evidence="9"/>
<keyword evidence="5" id="KW-0899">Viral immunoevasion</keyword>
<dbReference type="InterPro" id="IPR050390">
    <property type="entry name" value="C5-Methyltransferase"/>
</dbReference>
<keyword evidence="6" id="KW-1258">Restriction-modification system evasion by virus</keyword>
<keyword evidence="2" id="KW-0945">Host-virus interaction</keyword>
<comment type="catalytic activity">
    <reaction evidence="9">
        <text>a 2'-deoxycytidine in DNA + S-adenosyl-L-methionine = a 5-methyl-2'-deoxycytidine in DNA + S-adenosyl-L-homocysteine + H(+)</text>
        <dbReference type="Rhea" id="RHEA:13681"/>
        <dbReference type="Rhea" id="RHEA-COMP:11369"/>
        <dbReference type="Rhea" id="RHEA-COMP:11370"/>
        <dbReference type="ChEBI" id="CHEBI:15378"/>
        <dbReference type="ChEBI" id="CHEBI:57856"/>
        <dbReference type="ChEBI" id="CHEBI:59789"/>
        <dbReference type="ChEBI" id="CHEBI:85452"/>
        <dbReference type="ChEBI" id="CHEBI:85454"/>
        <dbReference type="EC" id="2.1.1.37"/>
    </reaction>
</comment>
<evidence type="ECO:0000256" key="5">
    <source>
        <dbReference type="ARBA" id="ARBA00023280"/>
    </source>
</evidence>
<dbReference type="NCBIfam" id="TIGR00675">
    <property type="entry name" value="dcm"/>
    <property type="match status" value="1"/>
</dbReference>
<organism evidence="10 11">
    <name type="scientific">Mycobacterium phage Hades</name>
    <dbReference type="NCBI Taxonomy" id="1527511"/>
    <lineage>
        <taxon>Viruses</taxon>
        <taxon>Duplodnaviria</taxon>
        <taxon>Heunggongvirae</taxon>
        <taxon>Uroviricota</taxon>
        <taxon>Caudoviricetes</taxon>
        <taxon>Gracegardnervirinae</taxon>
        <taxon>Cheoctovirus</taxon>
        <taxon>Cheoctovirus hades</taxon>
    </lineage>
</organism>
<dbReference type="PROSITE" id="PS00094">
    <property type="entry name" value="C5_MTASE_1"/>
    <property type="match status" value="1"/>
</dbReference>